<evidence type="ECO:0000313" key="3">
    <source>
        <dbReference type="Proteomes" id="UP000184275"/>
    </source>
</evidence>
<dbReference type="PANTHER" id="PTHR43581">
    <property type="entry name" value="ATP/GTP PHOSPHATASE"/>
    <property type="match status" value="1"/>
</dbReference>
<dbReference type="AlphaFoldDB" id="A0A1M6ZPU7"/>
<accession>A0A1M6ZPU7</accession>
<evidence type="ECO:0000259" key="1">
    <source>
        <dbReference type="Pfam" id="PF13175"/>
    </source>
</evidence>
<dbReference type="InterPro" id="IPR027417">
    <property type="entry name" value="P-loop_NTPase"/>
</dbReference>
<organism evidence="2 3">
    <name type="scientific">Fibrobacter intestinalis</name>
    <dbReference type="NCBI Taxonomy" id="28122"/>
    <lineage>
        <taxon>Bacteria</taxon>
        <taxon>Pseudomonadati</taxon>
        <taxon>Fibrobacterota</taxon>
        <taxon>Fibrobacteria</taxon>
        <taxon>Fibrobacterales</taxon>
        <taxon>Fibrobacteraceae</taxon>
        <taxon>Fibrobacter</taxon>
    </lineage>
</organism>
<feature type="domain" description="Endonuclease GajA/Old nuclease/RecF-like AAA" evidence="1">
    <location>
        <begin position="234"/>
        <end position="338"/>
    </location>
</feature>
<gene>
    <name evidence="2" type="ORF">SAMN05720469_1684</name>
</gene>
<dbReference type="EMBL" id="FRAW01000068">
    <property type="protein sequence ID" value="SHL32464.1"/>
    <property type="molecule type" value="Genomic_DNA"/>
</dbReference>
<dbReference type="Proteomes" id="UP000184275">
    <property type="component" value="Unassembled WGS sequence"/>
</dbReference>
<dbReference type="InterPro" id="IPR041685">
    <property type="entry name" value="AAA_GajA/Old/RecF-like"/>
</dbReference>
<dbReference type="PANTHER" id="PTHR43581:SF2">
    <property type="entry name" value="EXCINUCLEASE ATPASE SUBUNIT"/>
    <property type="match status" value="1"/>
</dbReference>
<dbReference type="SUPFAM" id="SSF52540">
    <property type="entry name" value="P-loop containing nucleoside triphosphate hydrolases"/>
    <property type="match status" value="1"/>
</dbReference>
<keyword evidence="3" id="KW-1185">Reference proteome</keyword>
<protein>
    <submittedName>
        <fullName evidence="2">Predicted ATPase</fullName>
    </submittedName>
</protein>
<name>A0A1M6ZPU7_9BACT</name>
<dbReference type="Gene3D" id="3.40.50.300">
    <property type="entry name" value="P-loop containing nucleotide triphosphate hydrolases"/>
    <property type="match status" value="1"/>
</dbReference>
<dbReference type="InterPro" id="IPR051396">
    <property type="entry name" value="Bact_Antivir_Def_Nuclease"/>
</dbReference>
<evidence type="ECO:0000313" key="2">
    <source>
        <dbReference type="EMBL" id="SHL32464.1"/>
    </source>
</evidence>
<dbReference type="RefSeq" id="WP_073306430.1">
    <property type="nucleotide sequence ID" value="NZ_FRAW01000068.1"/>
</dbReference>
<sequence>MANIKIHIDQLGLIKDSDIEVSPLMIFSGDSGLGKSYTAMLIHYFYAVLSNKSPRFTEFFKSIGFDYSERVKQFRNEGEAFRFKKTQLEEWLAVDSLKYLRYLLNNEQLDGKLSVKLPEAVPQDIIFNYKEELAGLVNKDEVYLLLSGPNLSYRAGNKRDDNLTDDFESPYSFLLGAELVNLIFGDFRNLTGTYSLPPSRGPVMTEGITGKTGLYKEFIRQKESLEAAKESTRSSSKDVLNIIRHILEGDVLRDSNGEYSYVTEDSKRMPLSAAAASIRELAPLALIAQKENIRTISILFEEPEAHLHPQKQRDAADIIGAFVNTGASMQITTHSDYFLRRLNELIFLNDLKEKSQEQFDKYCKEEGINPIVTLDRNKISAYYLEKRDGFVSIQKENLDKGIPFKSFKKAIEKNLYTPGKIEDFFEDDEGRNGTYRPI</sequence>
<proteinExistence type="predicted"/>
<dbReference type="Pfam" id="PF13175">
    <property type="entry name" value="AAA_15"/>
    <property type="match status" value="1"/>
</dbReference>
<reference evidence="3" key="1">
    <citation type="submission" date="2016-11" db="EMBL/GenBank/DDBJ databases">
        <authorList>
            <person name="Varghese N."/>
            <person name="Submissions S."/>
        </authorList>
    </citation>
    <scope>NUCLEOTIDE SEQUENCE [LARGE SCALE GENOMIC DNA]</scope>
    <source>
        <strain evidence="3">UWOS</strain>
    </source>
</reference>